<dbReference type="InterPro" id="IPR000014">
    <property type="entry name" value="PAS"/>
</dbReference>
<dbReference type="PROSITE" id="PS50883">
    <property type="entry name" value="EAL"/>
    <property type="match status" value="1"/>
</dbReference>
<name>A0A126T6S0_9GAMM</name>
<keyword evidence="2" id="KW-0812">Transmembrane</keyword>
<dbReference type="SMART" id="SM00091">
    <property type="entry name" value="PAS"/>
    <property type="match status" value="1"/>
</dbReference>
<dbReference type="InterPro" id="IPR000700">
    <property type="entry name" value="PAS-assoc_C"/>
</dbReference>
<dbReference type="SUPFAM" id="SSF158472">
    <property type="entry name" value="HAMP domain-like"/>
    <property type="match status" value="1"/>
</dbReference>
<feature type="transmembrane region" description="Helical" evidence="2">
    <location>
        <begin position="156"/>
        <end position="179"/>
    </location>
</feature>
<dbReference type="InterPro" id="IPR043128">
    <property type="entry name" value="Rev_trsase/Diguanyl_cyclase"/>
</dbReference>
<dbReference type="CDD" id="cd01948">
    <property type="entry name" value="EAL"/>
    <property type="match status" value="1"/>
</dbReference>
<evidence type="ECO:0000259" key="7">
    <source>
        <dbReference type="PROSITE" id="PS50887"/>
    </source>
</evidence>
<evidence type="ECO:0000259" key="5">
    <source>
        <dbReference type="PROSITE" id="PS50883"/>
    </source>
</evidence>
<dbReference type="CDD" id="cd00130">
    <property type="entry name" value="PAS"/>
    <property type="match status" value="1"/>
</dbReference>
<feature type="domain" description="PAC" evidence="4">
    <location>
        <begin position="312"/>
        <end position="363"/>
    </location>
</feature>
<dbReference type="Gene3D" id="3.20.20.450">
    <property type="entry name" value="EAL domain"/>
    <property type="match status" value="1"/>
</dbReference>
<dbReference type="SMART" id="SM00052">
    <property type="entry name" value="EAL"/>
    <property type="match status" value="1"/>
</dbReference>
<feature type="domain" description="GGDEF" evidence="7">
    <location>
        <begin position="395"/>
        <end position="528"/>
    </location>
</feature>
<dbReference type="SUPFAM" id="SSF141868">
    <property type="entry name" value="EAL domain-like"/>
    <property type="match status" value="1"/>
</dbReference>
<dbReference type="Pfam" id="PF08447">
    <property type="entry name" value="PAS_3"/>
    <property type="match status" value="1"/>
</dbReference>
<dbReference type="Pfam" id="PF00563">
    <property type="entry name" value="EAL"/>
    <property type="match status" value="1"/>
</dbReference>
<comment type="cofactor">
    <cofactor evidence="1">
        <name>Mg(2+)</name>
        <dbReference type="ChEBI" id="CHEBI:18420"/>
    </cofactor>
</comment>
<dbReference type="SUPFAM" id="SSF55785">
    <property type="entry name" value="PYP-like sensor domain (PAS domain)"/>
    <property type="match status" value="1"/>
</dbReference>
<dbReference type="PANTHER" id="PTHR44757">
    <property type="entry name" value="DIGUANYLATE CYCLASE DGCP"/>
    <property type="match status" value="1"/>
</dbReference>
<evidence type="ECO:0000259" key="3">
    <source>
        <dbReference type="PROSITE" id="PS50112"/>
    </source>
</evidence>
<accession>A0A126T6S0</accession>
<dbReference type="InterPro" id="IPR033417">
    <property type="entry name" value="CHASE8"/>
</dbReference>
<dbReference type="FunFam" id="3.30.70.270:FF:000001">
    <property type="entry name" value="Diguanylate cyclase domain protein"/>
    <property type="match status" value="1"/>
</dbReference>
<gene>
    <name evidence="8" type="ORF">JT25_015090</name>
</gene>
<dbReference type="InterPro" id="IPR029787">
    <property type="entry name" value="Nucleotide_cyclase"/>
</dbReference>
<dbReference type="PANTHER" id="PTHR44757:SF4">
    <property type="entry name" value="DIGUANYLATE CYCLASE DGCE-RELATED"/>
    <property type="match status" value="1"/>
</dbReference>
<dbReference type="RefSeq" id="WP_036276911.1">
    <property type="nucleotide sequence ID" value="NZ_CP014476.1"/>
</dbReference>
<dbReference type="EMBL" id="CP014476">
    <property type="protein sequence ID" value="AMK77785.1"/>
    <property type="molecule type" value="Genomic_DNA"/>
</dbReference>
<dbReference type="SMART" id="SM00086">
    <property type="entry name" value="PAC"/>
    <property type="match status" value="1"/>
</dbReference>
<feature type="domain" description="PAS" evidence="3">
    <location>
        <begin position="238"/>
        <end position="293"/>
    </location>
</feature>
<evidence type="ECO:0000313" key="8">
    <source>
        <dbReference type="EMBL" id="AMK77785.1"/>
    </source>
</evidence>
<dbReference type="InterPro" id="IPR013655">
    <property type="entry name" value="PAS_fold_3"/>
</dbReference>
<dbReference type="NCBIfam" id="TIGR00254">
    <property type="entry name" value="GGDEF"/>
    <property type="match status" value="1"/>
</dbReference>
<organism evidence="8 9">
    <name type="scientific">Methylomonas denitrificans</name>
    <dbReference type="NCBI Taxonomy" id="1538553"/>
    <lineage>
        <taxon>Bacteria</taxon>
        <taxon>Pseudomonadati</taxon>
        <taxon>Pseudomonadota</taxon>
        <taxon>Gammaproteobacteria</taxon>
        <taxon>Methylococcales</taxon>
        <taxon>Methylococcaceae</taxon>
        <taxon>Methylomonas</taxon>
    </lineage>
</organism>
<dbReference type="Pfam" id="PF00672">
    <property type="entry name" value="HAMP"/>
    <property type="match status" value="1"/>
</dbReference>
<dbReference type="Gene3D" id="6.10.340.10">
    <property type="match status" value="1"/>
</dbReference>
<dbReference type="Proteomes" id="UP000030512">
    <property type="component" value="Chromosome"/>
</dbReference>
<dbReference type="InterPro" id="IPR035965">
    <property type="entry name" value="PAS-like_dom_sf"/>
</dbReference>
<dbReference type="Pfam" id="PF17152">
    <property type="entry name" value="CHASE8"/>
    <property type="match status" value="1"/>
</dbReference>
<dbReference type="CDD" id="cd06225">
    <property type="entry name" value="HAMP"/>
    <property type="match status" value="1"/>
</dbReference>
<dbReference type="CDD" id="cd01949">
    <property type="entry name" value="GGDEF"/>
    <property type="match status" value="1"/>
</dbReference>
<dbReference type="PROSITE" id="PS50112">
    <property type="entry name" value="PAS"/>
    <property type="match status" value="1"/>
</dbReference>
<dbReference type="InterPro" id="IPR035919">
    <property type="entry name" value="EAL_sf"/>
</dbReference>
<dbReference type="InterPro" id="IPR000160">
    <property type="entry name" value="GGDEF_dom"/>
</dbReference>
<proteinExistence type="predicted"/>
<evidence type="ECO:0000259" key="4">
    <source>
        <dbReference type="PROSITE" id="PS50113"/>
    </source>
</evidence>
<dbReference type="KEGG" id="mdn:JT25_015090"/>
<evidence type="ECO:0000259" key="6">
    <source>
        <dbReference type="PROSITE" id="PS50885"/>
    </source>
</evidence>
<feature type="domain" description="EAL" evidence="5">
    <location>
        <begin position="539"/>
        <end position="786"/>
    </location>
</feature>
<dbReference type="InterPro" id="IPR001610">
    <property type="entry name" value="PAC"/>
</dbReference>
<dbReference type="InterPro" id="IPR001633">
    <property type="entry name" value="EAL_dom"/>
</dbReference>
<sequence>MSRFFSRLSIKGKLFTIAITSSLFSMLLALVILVTVNVTDVKRKAQSDLMAVAGLIANRSVAAVMFDDANLAKENLVSLNNLPDLRSACIYTKKGQLFTSLNKQTVTCPAVSHGLRNHFDKLSLYVYQPMRLDDEIVGAIYLSSDLSAAFWRELQFVGVVLIVLFVALFITFLLTAPLLNRVAKPIAQLAKTAQKVSQEHDYSLRAAKHSNDEMGILVDAFNDMLDTVEIQNKALISVKNNFQALYDNNPTMVFNLDMQGQIISVNRFGARQLGLSVEELQGCSIFNFAHPEDIGNCNQFFQICRNHPEQVHKLESRIICRNGNIIWARETARLVKDENNRPHLLLVCEDITETRRLSEKIAYQASHDELTGLVNRRQFDIHIQNLVLEAQANDSYHVLCYLDLDQFKIVNDTCGHLAGDELLRQLGEVLRQQVRRMDILARLGGDEFGILMSYCSLEQAIITGEKLRNAVCDFQFAWENRSFNIGVSIGIAPINRACGNAVDVLKEADAACYAAKEKGRNRVHIFSPDDEELTMRQGEMQWVEKIRMGIEQDRFQLFGQLIVPIADNRGGLHFETLIRYRDDQDKVIPPGAFLPAAERYNMASPLDRWVISRLFEYLATTPGFLDRLEMCSVNLSGLSLSDQAMLGFIDEQFRKWQIPTHKICFEITETAAISNLSYARQFIDSLRQKGCSFSLDDFGSGLSSFAYLKNLPVDYLKIDGLFVKDILDDRVDLTMVKAINEVAHVMGKKTIAEFVENQNIFDLLQTLGVNYAQGYGIAKPVPLREL</sequence>
<dbReference type="Gene3D" id="3.30.70.270">
    <property type="match status" value="1"/>
</dbReference>
<protein>
    <submittedName>
        <fullName evidence="8">Diguanylate cyclase</fullName>
    </submittedName>
</protein>
<dbReference type="SMART" id="SM00267">
    <property type="entry name" value="GGDEF"/>
    <property type="match status" value="1"/>
</dbReference>
<evidence type="ECO:0000256" key="1">
    <source>
        <dbReference type="ARBA" id="ARBA00001946"/>
    </source>
</evidence>
<dbReference type="GO" id="GO:0016020">
    <property type="term" value="C:membrane"/>
    <property type="evidence" value="ECO:0007669"/>
    <property type="project" value="InterPro"/>
</dbReference>
<dbReference type="InterPro" id="IPR052155">
    <property type="entry name" value="Biofilm_reg_signaling"/>
</dbReference>
<dbReference type="Gene3D" id="3.30.450.20">
    <property type="entry name" value="PAS domain"/>
    <property type="match status" value="1"/>
</dbReference>
<dbReference type="Pfam" id="PF00990">
    <property type="entry name" value="GGDEF"/>
    <property type="match status" value="1"/>
</dbReference>
<dbReference type="GO" id="GO:0007165">
    <property type="term" value="P:signal transduction"/>
    <property type="evidence" value="ECO:0007669"/>
    <property type="project" value="InterPro"/>
</dbReference>
<dbReference type="InterPro" id="IPR003660">
    <property type="entry name" value="HAMP_dom"/>
</dbReference>
<feature type="domain" description="HAMP" evidence="6">
    <location>
        <begin position="180"/>
        <end position="233"/>
    </location>
</feature>
<reference evidence="8 9" key="1">
    <citation type="journal article" date="2015" name="Environ. Microbiol.">
        <title>Methane oxidation coupled to nitrate reduction under hypoxia by the Gammaproteobacterium Methylomonas denitrificans, sp. nov. type strain FJG1.</title>
        <authorList>
            <person name="Kits K.D."/>
            <person name="Klotz M.G."/>
            <person name="Stein L.Y."/>
        </authorList>
    </citation>
    <scope>NUCLEOTIDE SEQUENCE [LARGE SCALE GENOMIC DNA]</scope>
    <source>
        <strain evidence="8 9">FJG1</strain>
    </source>
</reference>
<dbReference type="PROSITE" id="PS50885">
    <property type="entry name" value="HAMP"/>
    <property type="match status" value="1"/>
</dbReference>
<dbReference type="SMART" id="SM00304">
    <property type="entry name" value="HAMP"/>
    <property type="match status" value="1"/>
</dbReference>
<feature type="transmembrane region" description="Helical" evidence="2">
    <location>
        <begin position="14"/>
        <end position="36"/>
    </location>
</feature>
<dbReference type="PROSITE" id="PS50113">
    <property type="entry name" value="PAC"/>
    <property type="match status" value="1"/>
</dbReference>
<dbReference type="OrthoDB" id="9787514at2"/>
<dbReference type="NCBIfam" id="TIGR00229">
    <property type="entry name" value="sensory_box"/>
    <property type="match status" value="1"/>
</dbReference>
<dbReference type="SUPFAM" id="SSF55073">
    <property type="entry name" value="Nucleotide cyclase"/>
    <property type="match status" value="1"/>
</dbReference>
<keyword evidence="2" id="KW-1133">Transmembrane helix</keyword>
<evidence type="ECO:0000256" key="2">
    <source>
        <dbReference type="SAM" id="Phobius"/>
    </source>
</evidence>
<keyword evidence="9" id="KW-1185">Reference proteome</keyword>
<evidence type="ECO:0000313" key="9">
    <source>
        <dbReference type="Proteomes" id="UP000030512"/>
    </source>
</evidence>
<keyword evidence="2" id="KW-0472">Membrane</keyword>
<dbReference type="AlphaFoldDB" id="A0A126T6S0"/>
<dbReference type="PROSITE" id="PS50887">
    <property type="entry name" value="GGDEF"/>
    <property type="match status" value="1"/>
</dbReference>
<dbReference type="STRING" id="1538553.JT25_015090"/>
<dbReference type="GO" id="GO:0003824">
    <property type="term" value="F:catalytic activity"/>
    <property type="evidence" value="ECO:0007669"/>
    <property type="project" value="UniProtKB-ARBA"/>
</dbReference>